<comment type="caution">
    <text evidence="5">The sequence shown here is derived from an EMBL/GenBank/DDBJ whole genome shotgun (WGS) entry which is preliminary data.</text>
</comment>
<dbReference type="Pfam" id="PF00012">
    <property type="entry name" value="HSP70"/>
    <property type="match status" value="1"/>
</dbReference>
<dbReference type="SUPFAM" id="SSF50729">
    <property type="entry name" value="PH domain-like"/>
    <property type="match status" value="1"/>
</dbReference>
<reference evidence="5" key="1">
    <citation type="journal article" date="2023" name="PhytoFront">
        <title>Draft Genome Resources of Seven Strains of Tilletia horrida, Causal Agent of Kernel Smut of Rice.</title>
        <authorList>
            <person name="Khanal S."/>
            <person name="Antony Babu S."/>
            <person name="Zhou X.G."/>
        </authorList>
    </citation>
    <scope>NUCLEOTIDE SEQUENCE</scope>
    <source>
        <strain evidence="5">TX3</strain>
    </source>
</reference>
<evidence type="ECO:0000256" key="3">
    <source>
        <dbReference type="SAM" id="MobiDB-lite"/>
    </source>
</evidence>
<feature type="region of interest" description="Disordered" evidence="3">
    <location>
        <begin position="142"/>
        <end position="178"/>
    </location>
</feature>
<evidence type="ECO:0000313" key="5">
    <source>
        <dbReference type="EMBL" id="KAK0518760.1"/>
    </source>
</evidence>
<sequence length="178" mass="20021">MAIQRTREAAEKAKIELPSSTSTDVNLPSITADASGPKRIYMKFSRTQLRALIGKLIERTVEPCKKVLNHADVKPSKIAQASVLFVAREAHVYRVPPRSSMDELFDPNNAGKKRRAYMGMGFLDRSESFDFQVALSEWVRRTHAAKARPSEKQDPLTTRKMGTPHPPGPRRTSPRVPR</sequence>
<dbReference type="EMBL" id="JAPDMQ010001182">
    <property type="protein sequence ID" value="KAK0518760.1"/>
    <property type="molecule type" value="Genomic_DNA"/>
</dbReference>
<dbReference type="AlphaFoldDB" id="A0AAN6G392"/>
<keyword evidence="6" id="KW-1185">Reference proteome</keyword>
<organism evidence="5 6">
    <name type="scientific">Tilletia horrida</name>
    <dbReference type="NCBI Taxonomy" id="155126"/>
    <lineage>
        <taxon>Eukaryota</taxon>
        <taxon>Fungi</taxon>
        <taxon>Dikarya</taxon>
        <taxon>Basidiomycota</taxon>
        <taxon>Ustilaginomycotina</taxon>
        <taxon>Exobasidiomycetes</taxon>
        <taxon>Tilletiales</taxon>
        <taxon>Tilletiaceae</taxon>
        <taxon>Tilletia</taxon>
    </lineage>
</organism>
<proteinExistence type="predicted"/>
<dbReference type="Pfam" id="PF07933">
    <property type="entry name" value="DUF1681"/>
    <property type="match status" value="1"/>
</dbReference>
<evidence type="ECO:0000313" key="6">
    <source>
        <dbReference type="Proteomes" id="UP001176521"/>
    </source>
</evidence>
<dbReference type="Gene3D" id="2.30.29.30">
    <property type="entry name" value="Pleckstrin-homology domain (PH domain)/Phosphotyrosine-binding domain (PTB)"/>
    <property type="match status" value="1"/>
</dbReference>
<keyword evidence="2" id="KW-0067">ATP-binding</keyword>
<dbReference type="InterPro" id="IPR013126">
    <property type="entry name" value="Hsp_70_fam"/>
</dbReference>
<name>A0AAN6G392_9BASI</name>
<protein>
    <submittedName>
        <fullName evidence="5">Hsp70 ATPase ssc1</fullName>
    </submittedName>
</protein>
<accession>A0AAN6G392</accession>
<dbReference type="InterPro" id="IPR012466">
    <property type="entry name" value="NECAP_PHear"/>
</dbReference>
<dbReference type="InterPro" id="IPR043129">
    <property type="entry name" value="ATPase_NBD"/>
</dbReference>
<feature type="domain" description="NECAP PHear" evidence="4">
    <location>
        <begin position="112"/>
        <end position="153"/>
    </location>
</feature>
<dbReference type="GO" id="GO:0006897">
    <property type="term" value="P:endocytosis"/>
    <property type="evidence" value="ECO:0007669"/>
    <property type="project" value="InterPro"/>
</dbReference>
<evidence type="ECO:0000256" key="2">
    <source>
        <dbReference type="ARBA" id="ARBA00022840"/>
    </source>
</evidence>
<gene>
    <name evidence="5" type="primary">SSC1_2</name>
    <name evidence="5" type="ORF">OC842_007691</name>
</gene>
<keyword evidence="1" id="KW-0547">Nucleotide-binding</keyword>
<dbReference type="GO" id="GO:0140662">
    <property type="term" value="F:ATP-dependent protein folding chaperone"/>
    <property type="evidence" value="ECO:0007669"/>
    <property type="project" value="InterPro"/>
</dbReference>
<feature type="compositionally biased region" description="Basic and acidic residues" evidence="3">
    <location>
        <begin position="1"/>
        <end position="15"/>
    </location>
</feature>
<dbReference type="Gene3D" id="3.30.420.40">
    <property type="match status" value="1"/>
</dbReference>
<dbReference type="FunFam" id="3.90.640.10:FF:000003">
    <property type="entry name" value="Molecular chaperone DnaK"/>
    <property type="match status" value="1"/>
</dbReference>
<dbReference type="SUPFAM" id="SSF53067">
    <property type="entry name" value="Actin-like ATPase domain"/>
    <property type="match status" value="1"/>
</dbReference>
<dbReference type="Gene3D" id="3.90.640.10">
    <property type="entry name" value="Actin, Chain A, domain 4"/>
    <property type="match status" value="1"/>
</dbReference>
<dbReference type="InterPro" id="IPR011993">
    <property type="entry name" value="PH-like_dom_sf"/>
</dbReference>
<dbReference type="GO" id="GO:0016020">
    <property type="term" value="C:membrane"/>
    <property type="evidence" value="ECO:0007669"/>
    <property type="project" value="InterPro"/>
</dbReference>
<dbReference type="GO" id="GO:0005524">
    <property type="term" value="F:ATP binding"/>
    <property type="evidence" value="ECO:0007669"/>
    <property type="project" value="UniProtKB-KW"/>
</dbReference>
<evidence type="ECO:0000259" key="4">
    <source>
        <dbReference type="Pfam" id="PF07933"/>
    </source>
</evidence>
<dbReference type="Proteomes" id="UP001176521">
    <property type="component" value="Unassembled WGS sequence"/>
</dbReference>
<evidence type="ECO:0000256" key="1">
    <source>
        <dbReference type="ARBA" id="ARBA00022741"/>
    </source>
</evidence>
<feature type="region of interest" description="Disordered" evidence="3">
    <location>
        <begin position="1"/>
        <end position="21"/>
    </location>
</feature>